<dbReference type="CDD" id="cd01949">
    <property type="entry name" value="GGDEF"/>
    <property type="match status" value="1"/>
</dbReference>
<dbReference type="InterPro" id="IPR029787">
    <property type="entry name" value="Nucleotide_cyclase"/>
</dbReference>
<dbReference type="Gene3D" id="3.30.70.270">
    <property type="match status" value="1"/>
</dbReference>
<proteinExistence type="predicted"/>
<feature type="transmembrane region" description="Helical" evidence="4">
    <location>
        <begin position="32"/>
        <end position="53"/>
    </location>
</feature>
<keyword evidence="4" id="KW-1133">Transmembrane helix</keyword>
<dbReference type="EC" id="2.7.7.65" evidence="1"/>
<feature type="coiled-coil region" evidence="3">
    <location>
        <begin position="201"/>
        <end position="228"/>
    </location>
</feature>
<dbReference type="InterPro" id="IPR050469">
    <property type="entry name" value="Diguanylate_Cyclase"/>
</dbReference>
<comment type="catalytic activity">
    <reaction evidence="2">
        <text>2 GTP = 3',3'-c-di-GMP + 2 diphosphate</text>
        <dbReference type="Rhea" id="RHEA:24898"/>
        <dbReference type="ChEBI" id="CHEBI:33019"/>
        <dbReference type="ChEBI" id="CHEBI:37565"/>
        <dbReference type="ChEBI" id="CHEBI:58805"/>
        <dbReference type="EC" id="2.7.7.65"/>
    </reaction>
</comment>
<keyword evidence="3" id="KW-0175">Coiled coil</keyword>
<dbReference type="PANTHER" id="PTHR45138">
    <property type="entry name" value="REGULATORY COMPONENTS OF SENSORY TRANSDUCTION SYSTEM"/>
    <property type="match status" value="1"/>
</dbReference>
<dbReference type="NCBIfam" id="TIGR00254">
    <property type="entry name" value="GGDEF"/>
    <property type="match status" value="1"/>
</dbReference>
<keyword evidence="4" id="KW-0472">Membrane</keyword>
<dbReference type="RefSeq" id="WP_236890061.1">
    <property type="nucleotide sequence ID" value="NZ_AP024488.1"/>
</dbReference>
<dbReference type="SUPFAM" id="SSF55073">
    <property type="entry name" value="Nucleotide cyclase"/>
    <property type="match status" value="1"/>
</dbReference>
<dbReference type="InterPro" id="IPR043128">
    <property type="entry name" value="Rev_trsase/Diguanyl_cyclase"/>
</dbReference>
<name>A0ABN6FAD4_9BACT</name>
<keyword evidence="4" id="KW-0812">Transmembrane</keyword>
<evidence type="ECO:0000256" key="3">
    <source>
        <dbReference type="SAM" id="Coils"/>
    </source>
</evidence>
<dbReference type="Proteomes" id="UP001320148">
    <property type="component" value="Chromosome"/>
</dbReference>
<dbReference type="EMBL" id="AP024488">
    <property type="protein sequence ID" value="BCS98676.1"/>
    <property type="molecule type" value="Genomic_DNA"/>
</dbReference>
<protein>
    <recommendedName>
        <fullName evidence="1">diguanylate cyclase</fullName>
        <ecNumber evidence="1">2.7.7.65</ecNumber>
    </recommendedName>
</protein>
<dbReference type="PANTHER" id="PTHR45138:SF9">
    <property type="entry name" value="DIGUANYLATE CYCLASE DGCM-RELATED"/>
    <property type="match status" value="1"/>
</dbReference>
<feature type="domain" description="GGDEF" evidence="5">
    <location>
        <begin position="259"/>
        <end position="393"/>
    </location>
</feature>
<dbReference type="InterPro" id="IPR000160">
    <property type="entry name" value="GGDEF_dom"/>
</dbReference>
<evidence type="ECO:0000256" key="1">
    <source>
        <dbReference type="ARBA" id="ARBA00012528"/>
    </source>
</evidence>
<feature type="transmembrane region" description="Helical" evidence="4">
    <location>
        <begin position="169"/>
        <end position="188"/>
    </location>
</feature>
<evidence type="ECO:0000256" key="4">
    <source>
        <dbReference type="SAM" id="Phobius"/>
    </source>
</evidence>
<organism evidence="6 7">
    <name type="scientific">Desulfoluna limicola</name>
    <dbReference type="NCBI Taxonomy" id="2810562"/>
    <lineage>
        <taxon>Bacteria</taxon>
        <taxon>Pseudomonadati</taxon>
        <taxon>Thermodesulfobacteriota</taxon>
        <taxon>Desulfobacteria</taxon>
        <taxon>Desulfobacterales</taxon>
        <taxon>Desulfolunaceae</taxon>
        <taxon>Desulfoluna</taxon>
    </lineage>
</organism>
<evidence type="ECO:0000313" key="7">
    <source>
        <dbReference type="Proteomes" id="UP001320148"/>
    </source>
</evidence>
<feature type="transmembrane region" description="Helical" evidence="4">
    <location>
        <begin position="60"/>
        <end position="81"/>
    </location>
</feature>
<sequence length="395" mass="44417">MGGSLFTWYGEFADKDTEAAYRGSFWPDMMGGTARICALASFGFLLAGLTLLAERGMTPLVSFLTLLRGMVCVTGLLPLVLLGSRYSARFTPVLIASFMVCLGCYESVAAVLTYRPGMESSTPYTLLIVLLFYIVVPLTLKHIMAAGIIVSVMYISALRLFVVPGWSNLFQLTLFFAIVNALGTSVFIHMAGWRRRHFIDLEEIRHLNEKLHQEMRKKEETNRHLEHLSITDSLTGVGNRRKFLEVADMERRRAYRYGVPFSVVMLDIDHFKEVNDRYGHEGGDIALCELTRVVEEQLRCSDLLVRLGGEEFAILLPETRREEAYTLAERVRQRLAANVVHAGILRFSITASLGVAEVLNDREDSVKGILNRADSALYKAKAKGRNCTELYEPEL</sequence>
<feature type="transmembrane region" description="Helical" evidence="4">
    <location>
        <begin position="93"/>
        <end position="114"/>
    </location>
</feature>
<keyword evidence="7" id="KW-1185">Reference proteome</keyword>
<feature type="transmembrane region" description="Helical" evidence="4">
    <location>
        <begin position="126"/>
        <end position="157"/>
    </location>
</feature>
<evidence type="ECO:0000256" key="2">
    <source>
        <dbReference type="ARBA" id="ARBA00034247"/>
    </source>
</evidence>
<gene>
    <name evidence="6" type="ORF">DSLASN_43080</name>
</gene>
<dbReference type="Pfam" id="PF00990">
    <property type="entry name" value="GGDEF"/>
    <property type="match status" value="1"/>
</dbReference>
<accession>A0ABN6FAD4</accession>
<dbReference type="SMART" id="SM00267">
    <property type="entry name" value="GGDEF"/>
    <property type="match status" value="1"/>
</dbReference>
<evidence type="ECO:0000259" key="5">
    <source>
        <dbReference type="PROSITE" id="PS50887"/>
    </source>
</evidence>
<reference evidence="6 7" key="1">
    <citation type="submission" date="2021-02" db="EMBL/GenBank/DDBJ databases">
        <title>Complete genome of Desulfoluna sp. strain ASN36.</title>
        <authorList>
            <person name="Takahashi A."/>
            <person name="Kojima H."/>
            <person name="Fukui M."/>
        </authorList>
    </citation>
    <scope>NUCLEOTIDE SEQUENCE [LARGE SCALE GENOMIC DNA]</scope>
    <source>
        <strain evidence="6 7">ASN36</strain>
    </source>
</reference>
<dbReference type="PROSITE" id="PS50887">
    <property type="entry name" value="GGDEF"/>
    <property type="match status" value="1"/>
</dbReference>
<evidence type="ECO:0000313" key="6">
    <source>
        <dbReference type="EMBL" id="BCS98676.1"/>
    </source>
</evidence>